<reference evidence="2" key="1">
    <citation type="submission" date="2019-08" db="EMBL/GenBank/DDBJ databases">
        <authorList>
            <person name="Kucharzyk K."/>
            <person name="Murdoch R.W."/>
            <person name="Higgins S."/>
            <person name="Loffler F."/>
        </authorList>
    </citation>
    <scope>NUCLEOTIDE SEQUENCE</scope>
</reference>
<protein>
    <submittedName>
        <fullName evidence="2">Uncharacterized protein</fullName>
    </submittedName>
</protein>
<feature type="transmembrane region" description="Helical" evidence="1">
    <location>
        <begin position="54"/>
        <end position="76"/>
    </location>
</feature>
<keyword evidence="1" id="KW-0812">Transmembrane</keyword>
<comment type="caution">
    <text evidence="2">The sequence shown here is derived from an EMBL/GenBank/DDBJ whole genome shotgun (WGS) entry which is preliminary data.</text>
</comment>
<sequence>MAISTVSVVAFTIFQAMPYTRKYVQYLFTTYGDVGKIVSGNIAQMLNNPSVTSMYAIVLLLMWAVISYIISHIVFVKKDILI</sequence>
<name>A0A645HFT4_9ZZZZ</name>
<keyword evidence="1" id="KW-1133">Transmembrane helix</keyword>
<keyword evidence="1" id="KW-0472">Membrane</keyword>
<dbReference type="EMBL" id="VSSQ01092762">
    <property type="protein sequence ID" value="MPN37871.1"/>
    <property type="molecule type" value="Genomic_DNA"/>
</dbReference>
<proteinExistence type="predicted"/>
<organism evidence="2">
    <name type="scientific">bioreactor metagenome</name>
    <dbReference type="NCBI Taxonomy" id="1076179"/>
    <lineage>
        <taxon>unclassified sequences</taxon>
        <taxon>metagenomes</taxon>
        <taxon>ecological metagenomes</taxon>
    </lineage>
</organism>
<dbReference type="AlphaFoldDB" id="A0A645HFT4"/>
<accession>A0A645HFT4</accession>
<evidence type="ECO:0000256" key="1">
    <source>
        <dbReference type="SAM" id="Phobius"/>
    </source>
</evidence>
<gene>
    <name evidence="2" type="ORF">SDC9_185392</name>
</gene>
<evidence type="ECO:0000313" key="2">
    <source>
        <dbReference type="EMBL" id="MPN37871.1"/>
    </source>
</evidence>